<organism evidence="4 5">
    <name type="scientific">Labeo rohita</name>
    <name type="common">Indian major carp</name>
    <name type="synonym">Cyprinus rohita</name>
    <dbReference type="NCBI Taxonomy" id="84645"/>
    <lineage>
        <taxon>Eukaryota</taxon>
        <taxon>Metazoa</taxon>
        <taxon>Chordata</taxon>
        <taxon>Craniata</taxon>
        <taxon>Vertebrata</taxon>
        <taxon>Euteleostomi</taxon>
        <taxon>Actinopterygii</taxon>
        <taxon>Neopterygii</taxon>
        <taxon>Teleostei</taxon>
        <taxon>Ostariophysi</taxon>
        <taxon>Cypriniformes</taxon>
        <taxon>Cyprinidae</taxon>
        <taxon>Labeoninae</taxon>
        <taxon>Labeonini</taxon>
        <taxon>Labeo</taxon>
    </lineage>
</organism>
<dbReference type="PROSITE" id="PS51635">
    <property type="entry name" value="PNPLA"/>
    <property type="match status" value="1"/>
</dbReference>
<gene>
    <name evidence="4" type="ORF">H4Q32_005138</name>
</gene>
<dbReference type="InterPro" id="IPR033902">
    <property type="entry name" value="PNPLA4"/>
</dbReference>
<dbReference type="InterPro" id="IPR033562">
    <property type="entry name" value="PLPL"/>
</dbReference>
<dbReference type="Gene3D" id="3.40.1090.10">
    <property type="entry name" value="Cytosolic phospholipase A2 catalytic domain"/>
    <property type="match status" value="1"/>
</dbReference>
<dbReference type="EMBL" id="JACTAM010000001">
    <property type="protein sequence ID" value="KAI2668421.1"/>
    <property type="molecule type" value="Genomic_DNA"/>
</dbReference>
<reference evidence="4 5" key="1">
    <citation type="submission" date="2022-01" db="EMBL/GenBank/DDBJ databases">
        <title>A high-quality chromosome-level genome assembly of rohu carp, Labeo rohita.</title>
        <authorList>
            <person name="Arick M.A. II"/>
            <person name="Hsu C.-Y."/>
            <person name="Magbanua Z."/>
            <person name="Pechanova O."/>
            <person name="Grover C."/>
            <person name="Miller E."/>
            <person name="Thrash A."/>
            <person name="Ezzel L."/>
            <person name="Alam S."/>
            <person name="Benzie J."/>
            <person name="Hamilton M."/>
            <person name="Karsi A."/>
            <person name="Lawrence M.L."/>
            <person name="Peterson D.G."/>
        </authorList>
    </citation>
    <scope>NUCLEOTIDE SEQUENCE [LARGE SCALE GENOMIC DNA]</scope>
    <source>
        <strain evidence="5">BAU-BD-2019</strain>
        <tissue evidence="4">Blood</tissue>
    </source>
</reference>
<name>A0ABQ8N008_LABRO</name>
<dbReference type="SUPFAM" id="SSF52151">
    <property type="entry name" value="FabD/lysophospholipase-like"/>
    <property type="match status" value="1"/>
</dbReference>
<feature type="domain" description="PNPLA" evidence="3">
    <location>
        <begin position="6"/>
        <end position="168"/>
    </location>
</feature>
<dbReference type="Pfam" id="PF01734">
    <property type="entry name" value="Patatin"/>
    <property type="match status" value="1"/>
</dbReference>
<proteinExistence type="predicted"/>
<protein>
    <submittedName>
        <fullName evidence="4">Patatin-like phospholipase domain-containing protein 4</fullName>
    </submittedName>
</protein>
<dbReference type="InterPro" id="IPR002641">
    <property type="entry name" value="PNPLA_dom"/>
</dbReference>
<comment type="caution">
    <text evidence="4">The sequence shown here is derived from an EMBL/GenBank/DDBJ whole genome shotgun (WGS) entry which is preliminary data.</text>
</comment>
<dbReference type="CDD" id="cd07222">
    <property type="entry name" value="Pat_PNPLA4"/>
    <property type="match status" value="1"/>
</dbReference>
<dbReference type="PANTHER" id="PTHR12406:SF7">
    <property type="entry name" value="PATATIN-LIKE PHOSPHOLIPASE DOMAIN-CONTAINING PROTEIN 4"/>
    <property type="match status" value="1"/>
</dbReference>
<dbReference type="InterPro" id="IPR016035">
    <property type="entry name" value="Acyl_Trfase/lysoPLipase"/>
</dbReference>
<evidence type="ECO:0000313" key="4">
    <source>
        <dbReference type="EMBL" id="KAI2668421.1"/>
    </source>
</evidence>
<dbReference type="PANTHER" id="PTHR12406">
    <property type="entry name" value="CALCIUM-INDEPENDENT PHOSPHOLIPASE A2 IPLA2 -RELATED"/>
    <property type="match status" value="1"/>
</dbReference>
<dbReference type="Proteomes" id="UP000830375">
    <property type="component" value="Unassembled WGS sequence"/>
</dbReference>
<sequence>MTAVNLSFAAAGFLGAYHLGVTEAFLRHGDKLLSSLKACAGASAGALVATVMITAPDKLQNCKEFTYRFASNVRSQRFGAVTPGYDFMLELREGIEEILPPNAHQLANERLHVSITHSKTRKNSMVSSFTSREHLIKVLLASCFVPVYAGVKPVEFQGQMNEQTNSLVLLVLSTDRVSPFSGPQDISPAHKGISKLHLRLANMSVVFSKDNIIRLNQALFPPSLPILKALEQEGYQDAIHFLKKERWMQ</sequence>
<keyword evidence="1" id="KW-0443">Lipid metabolism</keyword>
<evidence type="ECO:0000259" key="3">
    <source>
        <dbReference type="PROSITE" id="PS51635"/>
    </source>
</evidence>
<keyword evidence="5" id="KW-1185">Reference proteome</keyword>
<accession>A0ABQ8N008</accession>
<evidence type="ECO:0000313" key="5">
    <source>
        <dbReference type="Proteomes" id="UP000830375"/>
    </source>
</evidence>
<evidence type="ECO:0000256" key="1">
    <source>
        <dbReference type="ARBA" id="ARBA00023098"/>
    </source>
</evidence>
<comment type="caution">
    <text evidence="2">Lacks conserved residue(s) required for the propagation of feature annotation.</text>
</comment>
<feature type="short sequence motif" description="GXSXG" evidence="2">
    <location>
        <begin position="41"/>
        <end position="45"/>
    </location>
</feature>
<evidence type="ECO:0000256" key="2">
    <source>
        <dbReference type="PROSITE-ProRule" id="PRU01161"/>
    </source>
</evidence>